<gene>
    <name evidence="1" type="primary">WBGene00284391</name>
</gene>
<reference evidence="2" key="1">
    <citation type="journal article" date="2008" name="Nat. Genet.">
        <title>The Pristionchus pacificus genome provides a unique perspective on nematode lifestyle and parasitism.</title>
        <authorList>
            <person name="Dieterich C."/>
            <person name="Clifton S.W."/>
            <person name="Schuster L.N."/>
            <person name="Chinwalla A."/>
            <person name="Delehaunty K."/>
            <person name="Dinkelacker I."/>
            <person name="Fulton L."/>
            <person name="Fulton R."/>
            <person name="Godfrey J."/>
            <person name="Minx P."/>
            <person name="Mitreva M."/>
            <person name="Roeseler W."/>
            <person name="Tian H."/>
            <person name="Witte H."/>
            <person name="Yang S.P."/>
            <person name="Wilson R.K."/>
            <person name="Sommer R.J."/>
        </authorList>
    </citation>
    <scope>NUCLEOTIDE SEQUENCE [LARGE SCALE GENOMIC DNA]</scope>
    <source>
        <strain evidence="2">PS312</strain>
    </source>
</reference>
<organism evidence="1 2">
    <name type="scientific">Pristionchus pacificus</name>
    <name type="common">Parasitic nematode worm</name>
    <dbReference type="NCBI Taxonomy" id="54126"/>
    <lineage>
        <taxon>Eukaryota</taxon>
        <taxon>Metazoa</taxon>
        <taxon>Ecdysozoa</taxon>
        <taxon>Nematoda</taxon>
        <taxon>Chromadorea</taxon>
        <taxon>Rhabditida</taxon>
        <taxon>Rhabditina</taxon>
        <taxon>Diplogasteromorpha</taxon>
        <taxon>Diplogasteroidea</taxon>
        <taxon>Neodiplogasteridae</taxon>
        <taxon>Pristionchus</taxon>
    </lineage>
</organism>
<accession>A0A8R1Z740</accession>
<name>A0A2A6D1P6_PRIPA</name>
<evidence type="ECO:0000313" key="2">
    <source>
        <dbReference type="Proteomes" id="UP000005239"/>
    </source>
</evidence>
<protein>
    <submittedName>
        <fullName evidence="1">Uncharacterized protein</fullName>
    </submittedName>
</protein>
<keyword evidence="2" id="KW-1185">Reference proteome</keyword>
<dbReference type="Proteomes" id="UP000005239">
    <property type="component" value="Unassembled WGS sequence"/>
</dbReference>
<dbReference type="AlphaFoldDB" id="A0A2A6D1P6"/>
<evidence type="ECO:0000313" key="1">
    <source>
        <dbReference type="EnsemblMetazoa" id="PPA46022.1"/>
    </source>
</evidence>
<sequence length="87" mass="9658">MSSQEYVGFVKSGQPGGRWPVSKIEHLTGPGWLARSVDCESEEAGRRSGRGPPPARLSHPARFPKTGWEREARSKKSRQLARFALLV</sequence>
<accession>A0A2A6D1P6</accession>
<proteinExistence type="predicted"/>
<dbReference type="EnsemblMetazoa" id="PPA46022.1">
    <property type="protein sequence ID" value="PPA46022.1"/>
    <property type="gene ID" value="WBGene00284391"/>
</dbReference>
<reference evidence="1" key="2">
    <citation type="submission" date="2022-06" db="UniProtKB">
        <authorList>
            <consortium name="EnsemblMetazoa"/>
        </authorList>
    </citation>
    <scope>IDENTIFICATION</scope>
    <source>
        <strain evidence="1">PS312</strain>
    </source>
</reference>